<proteinExistence type="predicted"/>
<reference evidence="1 2" key="1">
    <citation type="journal article" date="2018" name="BMC Genomics">
        <title>Comparative genome analyses reveal sequence features reflecting distinct modes of host-adaptation between dicot and monocot powdery mildew.</title>
        <authorList>
            <person name="Wu Y."/>
            <person name="Ma X."/>
            <person name="Pan Z."/>
            <person name="Kale S.D."/>
            <person name="Song Y."/>
            <person name="King H."/>
            <person name="Zhang Q."/>
            <person name="Presley C."/>
            <person name="Deng X."/>
            <person name="Wei C.I."/>
            <person name="Xiao S."/>
        </authorList>
    </citation>
    <scope>NUCLEOTIDE SEQUENCE [LARGE SCALE GENOMIC DNA]</scope>
    <source>
        <strain evidence="1">UMSG2</strain>
    </source>
</reference>
<dbReference type="STRING" id="212602.A0A420HVY9"/>
<keyword evidence="2" id="KW-1185">Reference proteome</keyword>
<evidence type="ECO:0000313" key="1">
    <source>
        <dbReference type="EMBL" id="RKF61624.1"/>
    </source>
</evidence>
<dbReference type="InterPro" id="IPR037143">
    <property type="entry name" value="4-PPantetheinyl_Trfase_dom_sf"/>
</dbReference>
<dbReference type="OrthoDB" id="15433at2759"/>
<organism evidence="1 2">
    <name type="scientific">Erysiphe neolycopersici</name>
    <dbReference type="NCBI Taxonomy" id="212602"/>
    <lineage>
        <taxon>Eukaryota</taxon>
        <taxon>Fungi</taxon>
        <taxon>Dikarya</taxon>
        <taxon>Ascomycota</taxon>
        <taxon>Pezizomycotina</taxon>
        <taxon>Leotiomycetes</taxon>
        <taxon>Erysiphales</taxon>
        <taxon>Erysiphaceae</taxon>
        <taxon>Erysiphe</taxon>
    </lineage>
</organism>
<protein>
    <submittedName>
        <fullName evidence="1">Putative holo-acyl-carrier-protein synthase</fullName>
    </submittedName>
</protein>
<dbReference type="Gene3D" id="3.90.470.20">
    <property type="entry name" value="4'-phosphopantetheinyl transferase domain"/>
    <property type="match status" value="1"/>
</dbReference>
<sequence>MPKSPLHSVQIGVDICCVKRIERLLNLTALSKVNQKENNPQENSIGDISDSTANKSFTSTSKNNDITCRTTQRQRFLGRLFTPYEDLFYQLTKPHIFRDIFDLPLSLNDYKFIAGRFSAKESIIKAVRHRQLSFHDIIILPRQVELPNLNINMCFMNSIRSEPPRAVVLAPRQNTYATMKFENIEIEFLRSQKEKALNIGIDFEEYTEDMRRWEEGEEVQLNISHDGDYAISVCLASTSSSS</sequence>
<comment type="caution">
    <text evidence="1">The sequence shown here is derived from an EMBL/GenBank/DDBJ whole genome shotgun (WGS) entry which is preliminary data.</text>
</comment>
<accession>A0A420HVY9</accession>
<dbReference type="Proteomes" id="UP000286134">
    <property type="component" value="Unassembled WGS sequence"/>
</dbReference>
<evidence type="ECO:0000313" key="2">
    <source>
        <dbReference type="Proteomes" id="UP000286134"/>
    </source>
</evidence>
<dbReference type="AlphaFoldDB" id="A0A420HVY9"/>
<gene>
    <name evidence="1" type="ORF">OnM2_040064</name>
</gene>
<name>A0A420HVY9_9PEZI</name>
<dbReference type="GO" id="GO:0008897">
    <property type="term" value="F:holo-[acyl-carrier-protein] synthase activity"/>
    <property type="evidence" value="ECO:0007669"/>
    <property type="project" value="InterPro"/>
</dbReference>
<dbReference type="GO" id="GO:0000287">
    <property type="term" value="F:magnesium ion binding"/>
    <property type="evidence" value="ECO:0007669"/>
    <property type="project" value="InterPro"/>
</dbReference>
<dbReference type="EMBL" id="MCFK01004037">
    <property type="protein sequence ID" value="RKF61624.1"/>
    <property type="molecule type" value="Genomic_DNA"/>
</dbReference>
<dbReference type="SUPFAM" id="SSF56214">
    <property type="entry name" value="4'-phosphopantetheinyl transferase"/>
    <property type="match status" value="1"/>
</dbReference>